<dbReference type="PANTHER" id="PTHR43421">
    <property type="entry name" value="METALLOPROTEASE PMBA"/>
    <property type="match status" value="1"/>
</dbReference>
<gene>
    <name evidence="6" type="ORF">IAA31_04450</name>
</gene>
<feature type="domain" description="Metalloprotease TldD/E N-terminal" evidence="3">
    <location>
        <begin position="35"/>
        <end position="99"/>
    </location>
</feature>
<dbReference type="Gene3D" id="3.30.2290.10">
    <property type="entry name" value="PmbA/TldD superfamily"/>
    <property type="match status" value="1"/>
</dbReference>
<name>A0A9E2KNP3_9GAMM</name>
<dbReference type="InterPro" id="IPR045569">
    <property type="entry name" value="Metalloprtase-TldD/E_C"/>
</dbReference>
<dbReference type="InterPro" id="IPR047657">
    <property type="entry name" value="PmbA"/>
</dbReference>
<dbReference type="Pfam" id="PF01523">
    <property type="entry name" value="PmbA_TldD_1st"/>
    <property type="match status" value="1"/>
</dbReference>
<dbReference type="EMBL" id="JAHLFG010000045">
    <property type="protein sequence ID" value="MBU3826725.1"/>
    <property type="molecule type" value="Genomic_DNA"/>
</dbReference>
<reference evidence="6" key="1">
    <citation type="journal article" date="2021" name="PeerJ">
        <title>Extensive microbial diversity within the chicken gut microbiome revealed by metagenomics and culture.</title>
        <authorList>
            <person name="Gilroy R."/>
            <person name="Ravi A."/>
            <person name="Getino M."/>
            <person name="Pursley I."/>
            <person name="Horton D.L."/>
            <person name="Alikhan N.F."/>
            <person name="Baker D."/>
            <person name="Gharbi K."/>
            <person name="Hall N."/>
            <person name="Watson M."/>
            <person name="Adriaenssens E.M."/>
            <person name="Foster-Nyarko E."/>
            <person name="Jarju S."/>
            <person name="Secka A."/>
            <person name="Antonio M."/>
            <person name="Oren A."/>
            <person name="Chaudhuri R.R."/>
            <person name="La Ragione R."/>
            <person name="Hildebrand F."/>
            <person name="Pallen M.J."/>
        </authorList>
    </citation>
    <scope>NUCLEOTIDE SEQUENCE</scope>
    <source>
        <strain evidence="6">687</strain>
    </source>
</reference>
<evidence type="ECO:0000313" key="6">
    <source>
        <dbReference type="EMBL" id="MBU3826725.1"/>
    </source>
</evidence>
<keyword evidence="6" id="KW-0645">Protease</keyword>
<evidence type="ECO:0000256" key="1">
    <source>
        <dbReference type="ARBA" id="ARBA00005836"/>
    </source>
</evidence>
<dbReference type="SUPFAM" id="SSF111283">
    <property type="entry name" value="Putative modulator of DNA gyrase, PmbA/TldD"/>
    <property type="match status" value="1"/>
</dbReference>
<sequence>MAQEFFAEIAAKRQELEQAAQLAVQLARQAGADECEAVIGAARGIEVSTRHQSVENVEFNQDRSLGVVVFKGKRRGSASTTDLSPSSIAESINAALGLARDTDPDPYAGLCDKELLCTKADDFDLLQELHASPDEGIQMAAATEEAALSVGDKRIKDSDGAYFASEVRTRVIATSADFCISNVSTSHSFGLTLIGQEEDRMQRGSGFGLACKYEDLPPINTVAHEALERTCGRLGAFKPKSGRYNIIFTDNAARSLWGHLKEAISGYNIYLKSSFMCDKLGQQILPDFITLHEEPLLRGKLGSRCCDGEGAACYAQDWVQAGVLQEYLLSSYTARRLQMKTNAHSGGFATLMVQSDAAHTRTLPEMMREVGEGLVIDSLMGQGVDIVSGNYSRGASGFYFKNGERVQAVHELTVAADLKELYAQIALLGNDYDPRYKLLSGSILVPDLTVSGA</sequence>
<keyword evidence="2" id="KW-0175">Coiled coil</keyword>
<comment type="similarity">
    <text evidence="1">Belongs to the peptidase U62 family.</text>
</comment>
<keyword evidence="6" id="KW-0482">Metalloprotease</keyword>
<organism evidence="6 7">
    <name type="scientific">Candidatus Anaerobiospirillum merdipullorum</name>
    <dbReference type="NCBI Taxonomy" id="2838450"/>
    <lineage>
        <taxon>Bacteria</taxon>
        <taxon>Pseudomonadati</taxon>
        <taxon>Pseudomonadota</taxon>
        <taxon>Gammaproteobacteria</taxon>
        <taxon>Aeromonadales</taxon>
        <taxon>Succinivibrionaceae</taxon>
        <taxon>Anaerobiospirillum</taxon>
    </lineage>
</organism>
<dbReference type="AlphaFoldDB" id="A0A9E2KNP3"/>
<dbReference type="GO" id="GO:0005829">
    <property type="term" value="C:cytosol"/>
    <property type="evidence" value="ECO:0007669"/>
    <property type="project" value="TreeGrafter"/>
</dbReference>
<dbReference type="PANTHER" id="PTHR43421:SF1">
    <property type="entry name" value="METALLOPROTEASE PMBA"/>
    <property type="match status" value="1"/>
</dbReference>
<proteinExistence type="inferred from homology"/>
<dbReference type="GO" id="GO:0008237">
    <property type="term" value="F:metallopeptidase activity"/>
    <property type="evidence" value="ECO:0007669"/>
    <property type="project" value="UniProtKB-KW"/>
</dbReference>
<dbReference type="InterPro" id="IPR036059">
    <property type="entry name" value="TldD/PmbA_sf"/>
</dbReference>
<dbReference type="Pfam" id="PF19289">
    <property type="entry name" value="PmbA_TldD_3rd"/>
    <property type="match status" value="1"/>
</dbReference>
<comment type="caution">
    <text evidence="6">The sequence shown here is derived from an EMBL/GenBank/DDBJ whole genome shotgun (WGS) entry which is preliminary data.</text>
</comment>
<protein>
    <submittedName>
        <fullName evidence="6">Metalloprotease PmbA</fullName>
    </submittedName>
</protein>
<dbReference type="Pfam" id="PF19290">
    <property type="entry name" value="PmbA_TldD_2nd"/>
    <property type="match status" value="1"/>
</dbReference>
<keyword evidence="6" id="KW-0378">Hydrolase</keyword>
<evidence type="ECO:0000259" key="5">
    <source>
        <dbReference type="Pfam" id="PF19290"/>
    </source>
</evidence>
<reference evidence="6" key="2">
    <citation type="submission" date="2021-04" db="EMBL/GenBank/DDBJ databases">
        <authorList>
            <person name="Gilroy R."/>
        </authorList>
    </citation>
    <scope>NUCLEOTIDE SEQUENCE</scope>
    <source>
        <strain evidence="6">687</strain>
    </source>
</reference>
<evidence type="ECO:0000259" key="3">
    <source>
        <dbReference type="Pfam" id="PF01523"/>
    </source>
</evidence>
<dbReference type="GO" id="GO:0006508">
    <property type="term" value="P:proteolysis"/>
    <property type="evidence" value="ECO:0007669"/>
    <property type="project" value="InterPro"/>
</dbReference>
<dbReference type="Proteomes" id="UP000824150">
    <property type="component" value="Unassembled WGS sequence"/>
</dbReference>
<evidence type="ECO:0000256" key="2">
    <source>
        <dbReference type="SAM" id="Coils"/>
    </source>
</evidence>
<feature type="domain" description="Metalloprotease TldD/E C-terminal" evidence="4">
    <location>
        <begin position="241"/>
        <end position="452"/>
    </location>
</feature>
<dbReference type="InterPro" id="IPR045570">
    <property type="entry name" value="Metalloprtase-TldD/E_cen_dom"/>
</dbReference>
<evidence type="ECO:0000259" key="4">
    <source>
        <dbReference type="Pfam" id="PF19289"/>
    </source>
</evidence>
<dbReference type="InterPro" id="IPR035068">
    <property type="entry name" value="TldD/PmbA_N"/>
</dbReference>
<evidence type="ECO:0000313" key="7">
    <source>
        <dbReference type="Proteomes" id="UP000824150"/>
    </source>
</evidence>
<accession>A0A9E2KNP3</accession>
<feature type="coiled-coil region" evidence="2">
    <location>
        <begin position="2"/>
        <end position="29"/>
    </location>
</feature>
<feature type="domain" description="Metalloprotease TldD/E central" evidence="5">
    <location>
        <begin position="130"/>
        <end position="234"/>
    </location>
</feature>
<dbReference type="InterPro" id="IPR002510">
    <property type="entry name" value="Metalloprtase-TldD/E_N"/>
</dbReference>